<feature type="compositionally biased region" description="Low complexity" evidence="3">
    <location>
        <begin position="1058"/>
        <end position="1069"/>
    </location>
</feature>
<dbReference type="PROSITE" id="PS50003">
    <property type="entry name" value="PH_DOMAIN"/>
    <property type="match status" value="1"/>
</dbReference>
<evidence type="ECO:0000256" key="2">
    <source>
        <dbReference type="ARBA" id="ARBA00023306"/>
    </source>
</evidence>
<feature type="compositionally biased region" description="Polar residues" evidence="3">
    <location>
        <begin position="43"/>
        <end position="72"/>
    </location>
</feature>
<dbReference type="PANTHER" id="PTHR36100">
    <property type="entry name" value="BUD SITE SELECTION PROTEIN 4"/>
    <property type="match status" value="1"/>
</dbReference>
<dbReference type="EMBL" id="KV407460">
    <property type="protein sequence ID" value="KZF21575.1"/>
    <property type="molecule type" value="Genomic_DNA"/>
</dbReference>
<dbReference type="Gene3D" id="2.30.29.30">
    <property type="entry name" value="Pleckstrin-homology domain (PH domain)/Phosphotyrosine-binding domain (PTB)"/>
    <property type="match status" value="1"/>
</dbReference>
<feature type="compositionally biased region" description="Basic and acidic residues" evidence="3">
    <location>
        <begin position="1082"/>
        <end position="1093"/>
    </location>
</feature>
<dbReference type="STRING" id="1328760.A0A165FZS2"/>
<dbReference type="InterPro" id="IPR052007">
    <property type="entry name" value="Bud4"/>
</dbReference>
<keyword evidence="6" id="KW-1185">Reference proteome</keyword>
<feature type="compositionally biased region" description="Low complexity" evidence="3">
    <location>
        <begin position="364"/>
        <end position="373"/>
    </location>
</feature>
<dbReference type="Proteomes" id="UP000076632">
    <property type="component" value="Unassembled WGS sequence"/>
</dbReference>
<feature type="compositionally biased region" description="Basic and acidic residues" evidence="3">
    <location>
        <begin position="798"/>
        <end position="810"/>
    </location>
</feature>
<feature type="compositionally biased region" description="Basic and acidic residues" evidence="3">
    <location>
        <begin position="561"/>
        <end position="571"/>
    </location>
</feature>
<feature type="compositionally biased region" description="Basic and acidic residues" evidence="3">
    <location>
        <begin position="324"/>
        <end position="346"/>
    </location>
</feature>
<dbReference type="InParanoid" id="A0A165FZS2"/>
<keyword evidence="2" id="KW-0131">Cell cycle</keyword>
<feature type="compositionally biased region" description="Low complexity" evidence="3">
    <location>
        <begin position="772"/>
        <end position="782"/>
    </location>
</feature>
<keyword evidence="1" id="KW-0132">Cell division</keyword>
<feature type="compositionally biased region" description="Acidic residues" evidence="3">
    <location>
        <begin position="249"/>
        <end position="281"/>
    </location>
</feature>
<feature type="compositionally biased region" description="Basic and acidic residues" evidence="3">
    <location>
        <begin position="516"/>
        <end position="527"/>
    </location>
</feature>
<sequence length="1429" mass="158692">MSAQTVQPLRINKTTPLSPKSKMNGSGNPQPLSELSPVEGRRNSGNFKQTNKKGTANGDSSPFDSSPNTTASPRAFWQGHASSTAQNRLSFEKSTTGKEHSPSPMRRTSIENLKRASRVKNSSMFAREAKQDENVKLDNSKPPLSNHARQDLKPLEPLSPSRNQTSPTKSALSSNGRFGAALRTFDPERGNWSDDAASEDERKHPVSRIQRGYAKSVTFDAAPPQINEYEMTTPDLSVASSSREGSYDSVEDEEDDEEEGEDSYEEESAEDMDDSFDASLEDTDKTPVVEPDDWPHMSPQAAHARYDPHLEDPFDESASPAHIETIHERPTPTRSDSEGSNGDRRPLPPLPPPGLAPFARERSASTSSLSAAAERMRSFQRRTPSPPRPASATKAEIHSLQGNAMPLSERLQLMMLHDDGDRKQNADEPQKKKKEEEEEEEEEEPENGSNLPEEEDYQLPHISRESILQKVKDNSQHYSYDFSSPAPSSSPDRNLRDLDPDVPIPSLEESIVFDGNEEHHHSQHGNDEEQNDLIRYSIPENYRNRSESAFEDDNDDSGSVIHHDISDRDLTEEYEDDASQYSQQTAEAEPEQPSSDSTVEDEAPPTPTRRVSAERHTEGTEDKHKSLIDFDSFMNSEDFRIGFGSYMDDSTQQRLDHHEQTEQQMEQPQEILERPMTPADQLQPPNFSFEGQEDTPCTPDSVIHRPMHSDASPPPPPSNRLSIPDPIATIKAPGGKLKTRPSATPADMATLAATRRQVSGNYGAPPPRASSPEEVPAVPALPEKVETPINEEAQAGNRSDETESEDRVGDLKAQTNAKSLGEIEKPEAQLARKRSLMQLDIPVAGFAEGLTFGLDKEFDRVIENQKRGYLMRQNTKVIVASSKTEDSAPEAPERGTRSASSSPKKPTHERSQSWTTEPWNGKSRRRSIRQTSSAIQKAPLNSPAPPLPGTQSNVSGHVATTTTPVEEETAEEGSERGRLFIKVVGVKDLDLPLPKNERTWFCLTLDNGLHCVTTAWLELGKNAPIGQEFELVVLDELEFTLTLQTKLAEPVPQTIFDSPSRIPKSPKPSTFSRVFASPRKRKELDKKQQEEEQRLAAQRVQEANAKRRSVRITAWDLLHNLVGKDGSFARSYVCLGDHEKQAFGQAHTVTVPCFNEWAVDENAANSSVKSKRSNVGGAPKRPPYRIGKLELQLFYLPKPKNAQDSDMPKSMSACIRELEEARASAARTWEGVLTQQGGDCPYWRRRYFKLDGSKLTAYHETTRQPRATINLAKASRLIDDRSSLLQKEASGKGGSRRKSAFAEEEEGYMFVEEGFRIRFANGETIDFYADNPEQKEDWMKVLSEAVGKEGGGKRGWTDIVLAKERSAAKPPASTTKASPEKRLPIPTSSRSVPSTPSRGGAPVPVEKSPRHQPGTPRTTGHRPSKSVVF</sequence>
<proteinExistence type="predicted"/>
<feature type="region of interest" description="Disordered" evidence="3">
    <location>
        <begin position="1363"/>
        <end position="1429"/>
    </location>
</feature>
<feature type="domain" description="PH" evidence="4">
    <location>
        <begin position="1226"/>
        <end position="1347"/>
    </location>
</feature>
<dbReference type="GeneID" id="28900365"/>
<feature type="region of interest" description="Disordered" evidence="3">
    <location>
        <begin position="1057"/>
        <end position="1093"/>
    </location>
</feature>
<accession>A0A165FZS2</accession>
<dbReference type="FunFam" id="2.30.29.30:FF:000311">
    <property type="entry name" value="GTP binding protein (Bud4)"/>
    <property type="match status" value="1"/>
</dbReference>
<feature type="compositionally biased region" description="Polar residues" evidence="3">
    <location>
        <begin position="579"/>
        <end position="597"/>
    </location>
</feature>
<dbReference type="Pfam" id="PF00169">
    <property type="entry name" value="PH"/>
    <property type="match status" value="1"/>
</dbReference>
<feature type="compositionally biased region" description="Acidic residues" evidence="3">
    <location>
        <begin position="436"/>
        <end position="457"/>
    </location>
</feature>
<evidence type="ECO:0000256" key="3">
    <source>
        <dbReference type="SAM" id="MobiDB-lite"/>
    </source>
</evidence>
<feature type="compositionally biased region" description="Basic and acidic residues" evidence="3">
    <location>
        <begin position="127"/>
        <end position="139"/>
    </location>
</feature>
<dbReference type="SMART" id="SM00233">
    <property type="entry name" value="PH"/>
    <property type="match status" value="1"/>
</dbReference>
<dbReference type="GO" id="GO:0005525">
    <property type="term" value="F:GTP binding"/>
    <property type="evidence" value="ECO:0007669"/>
    <property type="project" value="TreeGrafter"/>
</dbReference>
<reference evidence="5 6" key="1">
    <citation type="journal article" date="2016" name="Fungal Biol.">
        <title>The genome of Xylona heveae provides a window into fungal endophytism.</title>
        <authorList>
            <person name="Gazis R."/>
            <person name="Kuo A."/>
            <person name="Riley R."/>
            <person name="LaButti K."/>
            <person name="Lipzen A."/>
            <person name="Lin J."/>
            <person name="Amirebrahimi M."/>
            <person name="Hesse C.N."/>
            <person name="Spatafora J.W."/>
            <person name="Henrissat B."/>
            <person name="Hainaut M."/>
            <person name="Grigoriev I.V."/>
            <person name="Hibbett D.S."/>
        </authorList>
    </citation>
    <scope>NUCLEOTIDE SEQUENCE [LARGE SCALE GENOMIC DNA]</scope>
    <source>
        <strain evidence="5 6">TC161</strain>
    </source>
</reference>
<feature type="compositionally biased region" description="Basic residues" evidence="3">
    <location>
        <begin position="1419"/>
        <end position="1429"/>
    </location>
</feature>
<feature type="compositionally biased region" description="Polar residues" evidence="3">
    <location>
        <begin position="80"/>
        <end position="94"/>
    </location>
</feature>
<evidence type="ECO:0000259" key="4">
    <source>
        <dbReference type="PROSITE" id="PS50003"/>
    </source>
</evidence>
<dbReference type="OrthoDB" id="2123378at2759"/>
<feature type="compositionally biased region" description="Basic and acidic residues" evidence="3">
    <location>
        <begin position="883"/>
        <end position="896"/>
    </location>
</feature>
<dbReference type="CDD" id="cd13278">
    <property type="entry name" value="PH_Bud4"/>
    <property type="match status" value="1"/>
</dbReference>
<organism evidence="5 6">
    <name type="scientific">Xylona heveae (strain CBS 132557 / TC161)</name>
    <dbReference type="NCBI Taxonomy" id="1328760"/>
    <lineage>
        <taxon>Eukaryota</taxon>
        <taxon>Fungi</taxon>
        <taxon>Dikarya</taxon>
        <taxon>Ascomycota</taxon>
        <taxon>Pezizomycotina</taxon>
        <taxon>Xylonomycetes</taxon>
        <taxon>Xylonales</taxon>
        <taxon>Xylonaceae</taxon>
        <taxon>Xylona</taxon>
    </lineage>
</organism>
<dbReference type="InterPro" id="IPR011993">
    <property type="entry name" value="PH-like_dom_sf"/>
</dbReference>
<feature type="compositionally biased region" description="Polar residues" evidence="3">
    <location>
        <begin position="160"/>
        <end position="176"/>
    </location>
</feature>
<feature type="region of interest" description="Disordered" evidence="3">
    <location>
        <begin position="880"/>
        <end position="975"/>
    </location>
</feature>
<feature type="compositionally biased region" description="Low complexity" evidence="3">
    <location>
        <begin position="1384"/>
        <end position="1398"/>
    </location>
</feature>
<dbReference type="InterPro" id="IPR001849">
    <property type="entry name" value="PH_domain"/>
</dbReference>
<evidence type="ECO:0000313" key="6">
    <source>
        <dbReference type="Proteomes" id="UP000076632"/>
    </source>
</evidence>
<dbReference type="SUPFAM" id="SSF50729">
    <property type="entry name" value="PH domain-like"/>
    <property type="match status" value="1"/>
</dbReference>
<dbReference type="InterPro" id="IPR012966">
    <property type="entry name" value="AHD"/>
</dbReference>
<feature type="compositionally biased region" description="Polar residues" evidence="3">
    <location>
        <begin position="234"/>
        <end position="243"/>
    </location>
</feature>
<dbReference type="RefSeq" id="XP_018187130.1">
    <property type="nucleotide sequence ID" value="XM_018335228.1"/>
</dbReference>
<dbReference type="OMA" id="MFAREQK"/>
<feature type="region of interest" description="Disordered" evidence="3">
    <location>
        <begin position="647"/>
        <end position="826"/>
    </location>
</feature>
<dbReference type="PANTHER" id="PTHR36100:SF1">
    <property type="entry name" value="BUD SITE SELECTION PROTEIN 4"/>
    <property type="match status" value="1"/>
</dbReference>
<feature type="region of interest" description="Disordered" evidence="3">
    <location>
        <begin position="1"/>
        <end position="629"/>
    </location>
</feature>
<feature type="region of interest" description="Disordered" evidence="3">
    <location>
        <begin position="1283"/>
        <end position="1302"/>
    </location>
</feature>
<feature type="compositionally biased region" description="Basic and acidic residues" evidence="3">
    <location>
        <begin position="416"/>
        <end position="435"/>
    </location>
</feature>
<feature type="compositionally biased region" description="Basic and acidic residues" evidence="3">
    <location>
        <begin position="611"/>
        <end position="628"/>
    </location>
</feature>
<dbReference type="GO" id="GO:0051301">
    <property type="term" value="P:cell division"/>
    <property type="evidence" value="ECO:0007669"/>
    <property type="project" value="UniProtKB-KW"/>
</dbReference>
<dbReference type="Pfam" id="PF08174">
    <property type="entry name" value="Anillin"/>
    <property type="match status" value="1"/>
</dbReference>
<evidence type="ECO:0000313" key="5">
    <source>
        <dbReference type="EMBL" id="KZF21575.1"/>
    </source>
</evidence>
<evidence type="ECO:0000256" key="1">
    <source>
        <dbReference type="ARBA" id="ARBA00022618"/>
    </source>
</evidence>
<name>A0A165FZS2_XYLHT</name>
<feature type="compositionally biased region" description="Polar residues" evidence="3">
    <location>
        <begin position="1"/>
        <end position="33"/>
    </location>
</feature>
<protein>
    <submittedName>
        <fullName evidence="5">DUF1709-domain-containing protein</fullName>
    </submittedName>
</protein>
<gene>
    <name evidence="5" type="ORF">L228DRAFT_269045</name>
</gene>